<evidence type="ECO:0000313" key="4">
    <source>
        <dbReference type="Proteomes" id="UP000663870"/>
    </source>
</evidence>
<evidence type="ECO:0000313" key="1">
    <source>
        <dbReference type="EMBL" id="CAF1520605.1"/>
    </source>
</evidence>
<dbReference type="Proteomes" id="UP000663854">
    <property type="component" value="Unassembled WGS sequence"/>
</dbReference>
<evidence type="ECO:0000313" key="2">
    <source>
        <dbReference type="EMBL" id="CAF1661781.1"/>
    </source>
</evidence>
<keyword evidence="4" id="KW-1185">Reference proteome</keyword>
<accession>A0A815UL10</accession>
<proteinExistence type="predicted"/>
<evidence type="ECO:0000313" key="3">
    <source>
        <dbReference type="Proteomes" id="UP000663854"/>
    </source>
</evidence>
<dbReference type="EMBL" id="CAJNOH010011087">
    <property type="protein sequence ID" value="CAF1520605.1"/>
    <property type="molecule type" value="Genomic_DNA"/>
</dbReference>
<evidence type="ECO:0008006" key="5">
    <source>
        <dbReference type="Google" id="ProtNLM"/>
    </source>
</evidence>
<dbReference type="AlphaFoldDB" id="A0A815UL10"/>
<protein>
    <recommendedName>
        <fullName evidence="5">MULE transposase domain-containing protein</fullName>
    </recommendedName>
</protein>
<gene>
    <name evidence="2" type="ORF">JXQ802_LOCUS56173</name>
    <name evidence="1" type="ORF">PYM288_LOCUS39619</name>
</gene>
<feature type="non-terminal residue" evidence="1">
    <location>
        <position position="64"/>
    </location>
</feature>
<reference evidence="1" key="1">
    <citation type="submission" date="2021-02" db="EMBL/GenBank/DDBJ databases">
        <authorList>
            <person name="Nowell W R."/>
        </authorList>
    </citation>
    <scope>NUCLEOTIDE SEQUENCE</scope>
</reference>
<dbReference type="EMBL" id="CAJNOL010012928">
    <property type="protein sequence ID" value="CAF1661781.1"/>
    <property type="molecule type" value="Genomic_DNA"/>
</dbReference>
<name>A0A815UL10_9BILA</name>
<dbReference type="Proteomes" id="UP000663870">
    <property type="component" value="Unassembled WGS sequence"/>
</dbReference>
<sequence>MFLLYVSRLDFPCVFSLLTGKTTDVYQQLFSELECHAERLNMKFEPRHVISDFEISSIKAFKQK</sequence>
<organism evidence="1 3">
    <name type="scientific">Rotaria sordida</name>
    <dbReference type="NCBI Taxonomy" id="392033"/>
    <lineage>
        <taxon>Eukaryota</taxon>
        <taxon>Metazoa</taxon>
        <taxon>Spiralia</taxon>
        <taxon>Gnathifera</taxon>
        <taxon>Rotifera</taxon>
        <taxon>Eurotatoria</taxon>
        <taxon>Bdelloidea</taxon>
        <taxon>Philodinida</taxon>
        <taxon>Philodinidae</taxon>
        <taxon>Rotaria</taxon>
    </lineage>
</organism>
<comment type="caution">
    <text evidence="1">The sequence shown here is derived from an EMBL/GenBank/DDBJ whole genome shotgun (WGS) entry which is preliminary data.</text>
</comment>